<dbReference type="Proteomes" id="UP000821853">
    <property type="component" value="Chromosome 5"/>
</dbReference>
<keyword evidence="3" id="KW-1185">Reference proteome</keyword>
<dbReference type="EMBL" id="JABSTR010000007">
    <property type="protein sequence ID" value="KAH9376169.1"/>
    <property type="molecule type" value="Genomic_DNA"/>
</dbReference>
<name>A0A9J6GMR6_HAELO</name>
<feature type="domain" description="Peptidase M13 C-terminal" evidence="1">
    <location>
        <begin position="217"/>
        <end position="413"/>
    </location>
</feature>
<organism evidence="2 3">
    <name type="scientific">Haemaphysalis longicornis</name>
    <name type="common">Bush tick</name>
    <dbReference type="NCBI Taxonomy" id="44386"/>
    <lineage>
        <taxon>Eukaryota</taxon>
        <taxon>Metazoa</taxon>
        <taxon>Ecdysozoa</taxon>
        <taxon>Arthropoda</taxon>
        <taxon>Chelicerata</taxon>
        <taxon>Arachnida</taxon>
        <taxon>Acari</taxon>
        <taxon>Parasitiformes</taxon>
        <taxon>Ixodida</taxon>
        <taxon>Ixodoidea</taxon>
        <taxon>Ixodidae</taxon>
        <taxon>Haemaphysalinae</taxon>
        <taxon>Haemaphysalis</taxon>
    </lineage>
</organism>
<evidence type="ECO:0000313" key="3">
    <source>
        <dbReference type="Proteomes" id="UP000821853"/>
    </source>
</evidence>
<dbReference type="GO" id="GO:0005886">
    <property type="term" value="C:plasma membrane"/>
    <property type="evidence" value="ECO:0007669"/>
    <property type="project" value="TreeGrafter"/>
</dbReference>
<proteinExistence type="predicted"/>
<comment type="caution">
    <text evidence="2">The sequence shown here is derived from an EMBL/GenBank/DDBJ whole genome shotgun (WGS) entry which is preliminary data.</text>
</comment>
<dbReference type="InterPro" id="IPR042089">
    <property type="entry name" value="Peptidase_M13_dom_2"/>
</dbReference>
<reference evidence="2 3" key="1">
    <citation type="journal article" date="2020" name="Cell">
        <title>Large-Scale Comparative Analyses of Tick Genomes Elucidate Their Genetic Diversity and Vector Capacities.</title>
        <authorList>
            <consortium name="Tick Genome and Microbiome Consortium (TIGMIC)"/>
            <person name="Jia N."/>
            <person name="Wang J."/>
            <person name="Shi W."/>
            <person name="Du L."/>
            <person name="Sun Y."/>
            <person name="Zhan W."/>
            <person name="Jiang J.F."/>
            <person name="Wang Q."/>
            <person name="Zhang B."/>
            <person name="Ji P."/>
            <person name="Bell-Sakyi L."/>
            <person name="Cui X.M."/>
            <person name="Yuan T.T."/>
            <person name="Jiang B.G."/>
            <person name="Yang W.F."/>
            <person name="Lam T.T."/>
            <person name="Chang Q.C."/>
            <person name="Ding S.J."/>
            <person name="Wang X.J."/>
            <person name="Zhu J.G."/>
            <person name="Ruan X.D."/>
            <person name="Zhao L."/>
            <person name="Wei J.T."/>
            <person name="Ye R.Z."/>
            <person name="Que T.C."/>
            <person name="Du C.H."/>
            <person name="Zhou Y.H."/>
            <person name="Cheng J.X."/>
            <person name="Dai P.F."/>
            <person name="Guo W.B."/>
            <person name="Han X.H."/>
            <person name="Huang E.J."/>
            <person name="Li L.F."/>
            <person name="Wei W."/>
            <person name="Gao Y.C."/>
            <person name="Liu J.Z."/>
            <person name="Shao H.Z."/>
            <person name="Wang X."/>
            <person name="Wang C.C."/>
            <person name="Yang T.C."/>
            <person name="Huo Q.B."/>
            <person name="Li W."/>
            <person name="Chen H.Y."/>
            <person name="Chen S.E."/>
            <person name="Zhou L.G."/>
            <person name="Ni X.B."/>
            <person name="Tian J.H."/>
            <person name="Sheng Y."/>
            <person name="Liu T."/>
            <person name="Pan Y.S."/>
            <person name="Xia L.Y."/>
            <person name="Li J."/>
            <person name="Zhao F."/>
            <person name="Cao W.C."/>
        </authorList>
    </citation>
    <scope>NUCLEOTIDE SEQUENCE [LARGE SCALE GENOMIC DNA]</scope>
    <source>
        <strain evidence="2">HaeL-2018</strain>
    </source>
</reference>
<sequence>MALNDSDAPPLNWASSIARSFNVSASWFDSDNVWVEQLTFLSSINNLLKAEVERRNLYGLAIAWSVVRDLGRFVDGGLSQLYGMNTPDAIVYCVRKIEQVTRPALTLPLYDKPKTDRLFLHVSRIFRYVQLATSEVVTSNIWMDSGTKQRTLSAARRLALRFPLPVNSRTGNWNQRLSPLGNNRSFFEEWKAAQGWMQEAEDTLEEPRAALDHAKASVGLNLATLQPPLFAPSLPVAVRFGGLGRMLAHELMHALFGELTAGNVSKPADSWPPNADEHYEGRLACFARSYGRYHVTPGRIPLDPERFSDVASAPVLWDAFRQQYPPSSSSAPASEDFRLPGMEAVDGRKLFFLAYCLTLCTEDEDVGSKSPGDFDHMPTPQQRCNVPLMHLEQFSSAFSCSKDDKMNPASKCSFW</sequence>
<dbReference type="AlphaFoldDB" id="A0A9J6GMR6"/>
<accession>A0A9J6GMR6</accession>
<dbReference type="VEuPathDB" id="VectorBase:HLOH_057815"/>
<dbReference type="SUPFAM" id="SSF55486">
    <property type="entry name" value="Metalloproteases ('zincins'), catalytic domain"/>
    <property type="match status" value="1"/>
</dbReference>
<dbReference type="Pfam" id="PF01431">
    <property type="entry name" value="Peptidase_M13"/>
    <property type="match status" value="1"/>
</dbReference>
<evidence type="ECO:0000259" key="1">
    <source>
        <dbReference type="Pfam" id="PF01431"/>
    </source>
</evidence>
<dbReference type="InterPro" id="IPR000718">
    <property type="entry name" value="Peptidase_M13"/>
</dbReference>
<dbReference type="OrthoDB" id="6503362at2759"/>
<gene>
    <name evidence="2" type="ORF">HPB48_017161</name>
</gene>
<dbReference type="InterPro" id="IPR018497">
    <property type="entry name" value="Peptidase_M13_C"/>
</dbReference>
<dbReference type="InterPro" id="IPR024079">
    <property type="entry name" value="MetalloPept_cat_dom_sf"/>
</dbReference>
<dbReference type="GO" id="GO:0016485">
    <property type="term" value="P:protein processing"/>
    <property type="evidence" value="ECO:0007669"/>
    <property type="project" value="TreeGrafter"/>
</dbReference>
<evidence type="ECO:0000313" key="2">
    <source>
        <dbReference type="EMBL" id="KAH9376169.1"/>
    </source>
</evidence>
<dbReference type="PANTHER" id="PTHR11733:SF241">
    <property type="entry name" value="GH26575P-RELATED"/>
    <property type="match status" value="1"/>
</dbReference>
<dbReference type="PROSITE" id="PS51885">
    <property type="entry name" value="NEPRILYSIN"/>
    <property type="match status" value="1"/>
</dbReference>
<dbReference type="Gene3D" id="1.10.1380.10">
    <property type="entry name" value="Neutral endopeptidase , domain2"/>
    <property type="match status" value="1"/>
</dbReference>
<dbReference type="PANTHER" id="PTHR11733">
    <property type="entry name" value="ZINC METALLOPROTEASE FAMILY M13 NEPRILYSIN-RELATED"/>
    <property type="match status" value="1"/>
</dbReference>
<dbReference type="GO" id="GO:0004222">
    <property type="term" value="F:metalloendopeptidase activity"/>
    <property type="evidence" value="ECO:0007669"/>
    <property type="project" value="InterPro"/>
</dbReference>
<protein>
    <recommendedName>
        <fullName evidence="1">Peptidase M13 C-terminal domain-containing protein</fullName>
    </recommendedName>
</protein>
<dbReference type="Gene3D" id="3.40.390.10">
    <property type="entry name" value="Collagenase (Catalytic Domain)"/>
    <property type="match status" value="1"/>
</dbReference>